<reference evidence="2 3" key="1">
    <citation type="journal article" date="2020" name="Nature">
        <title>Six reference-quality genomes reveal evolution of bat adaptations.</title>
        <authorList>
            <person name="Jebb D."/>
            <person name="Huang Z."/>
            <person name="Pippel M."/>
            <person name="Hughes G.M."/>
            <person name="Lavrichenko K."/>
            <person name="Devanna P."/>
            <person name="Winkler S."/>
            <person name="Jermiin L.S."/>
            <person name="Skirmuntt E.C."/>
            <person name="Katzourakis A."/>
            <person name="Burkitt-Gray L."/>
            <person name="Ray D.A."/>
            <person name="Sullivan K.A.M."/>
            <person name="Roscito J.G."/>
            <person name="Kirilenko B.M."/>
            <person name="Davalos L.M."/>
            <person name="Corthals A.P."/>
            <person name="Power M.L."/>
            <person name="Jones G."/>
            <person name="Ransome R.D."/>
            <person name="Dechmann D.K.N."/>
            <person name="Locatelli A.G."/>
            <person name="Puechmaille S.J."/>
            <person name="Fedrigo O."/>
            <person name="Jarvis E.D."/>
            <person name="Hiller M."/>
            <person name="Vernes S.C."/>
            <person name="Myers E.W."/>
            <person name="Teeling E.C."/>
        </authorList>
    </citation>
    <scope>NUCLEOTIDE SEQUENCE [LARGE SCALE GENOMIC DNA]</scope>
    <source>
        <strain evidence="2">MRhiFer1</strain>
        <tissue evidence="2">Lung</tissue>
    </source>
</reference>
<sequence length="130" mass="14684">MTQPWQGQLQEQQAQTAPTSREPRVPAFRAGKEGTGVLSAPLQTACRDDGQVKMASAEGKLGEFMPANMLENYRRGRIQKEPGTLGHQEGMSSRNDQYFRQYNELHSSRVLKTCSEIEYILYHCLIGFSM</sequence>
<dbReference type="Proteomes" id="UP000585614">
    <property type="component" value="Unassembled WGS sequence"/>
</dbReference>
<comment type="caution">
    <text evidence="2">The sequence shown here is derived from an EMBL/GenBank/DDBJ whole genome shotgun (WGS) entry which is preliminary data.</text>
</comment>
<feature type="compositionally biased region" description="Low complexity" evidence="1">
    <location>
        <begin position="1"/>
        <end position="15"/>
    </location>
</feature>
<organism evidence="2 3">
    <name type="scientific">Rhinolophus ferrumequinum</name>
    <name type="common">Greater horseshoe bat</name>
    <dbReference type="NCBI Taxonomy" id="59479"/>
    <lineage>
        <taxon>Eukaryota</taxon>
        <taxon>Metazoa</taxon>
        <taxon>Chordata</taxon>
        <taxon>Craniata</taxon>
        <taxon>Vertebrata</taxon>
        <taxon>Euteleostomi</taxon>
        <taxon>Mammalia</taxon>
        <taxon>Eutheria</taxon>
        <taxon>Laurasiatheria</taxon>
        <taxon>Chiroptera</taxon>
        <taxon>Yinpterochiroptera</taxon>
        <taxon>Rhinolophoidea</taxon>
        <taxon>Rhinolophidae</taxon>
        <taxon>Rhinolophinae</taxon>
        <taxon>Rhinolophus</taxon>
    </lineage>
</organism>
<name>A0A7J7U0Z3_RHIFE</name>
<evidence type="ECO:0000313" key="2">
    <source>
        <dbReference type="EMBL" id="KAF6306577.1"/>
    </source>
</evidence>
<dbReference type="AlphaFoldDB" id="A0A7J7U0Z3"/>
<protein>
    <submittedName>
        <fullName evidence="2">Uncharacterized protein</fullName>
    </submittedName>
</protein>
<feature type="region of interest" description="Disordered" evidence="1">
    <location>
        <begin position="1"/>
        <end position="34"/>
    </location>
</feature>
<dbReference type="EMBL" id="JACAGC010000017">
    <property type="protein sequence ID" value="KAF6306577.1"/>
    <property type="molecule type" value="Genomic_DNA"/>
</dbReference>
<proteinExistence type="predicted"/>
<gene>
    <name evidence="2" type="ORF">mRhiFer1_008676</name>
</gene>
<evidence type="ECO:0000256" key="1">
    <source>
        <dbReference type="SAM" id="MobiDB-lite"/>
    </source>
</evidence>
<evidence type="ECO:0000313" key="3">
    <source>
        <dbReference type="Proteomes" id="UP000585614"/>
    </source>
</evidence>
<accession>A0A7J7U0Z3</accession>